<dbReference type="CDD" id="cd07247">
    <property type="entry name" value="SgaA_N_like"/>
    <property type="match status" value="1"/>
</dbReference>
<dbReference type="Proteomes" id="UP001313282">
    <property type="component" value="Unassembled WGS sequence"/>
</dbReference>
<dbReference type="PANTHER" id="PTHR33993">
    <property type="entry name" value="GLYOXALASE-RELATED"/>
    <property type="match status" value="1"/>
</dbReference>
<dbReference type="InterPro" id="IPR052164">
    <property type="entry name" value="Anthracycline_SecMetBiosynth"/>
</dbReference>
<sequence>MSDTIFPADDKKSDLPTPLGFCWVEIPVKDMERALKFYSDAFGWTGKSHGMESYQIVENEFKNLNGALRLVTEEEHVAGTAARHTMKPFIGLRSVKEPLAKVKEAGGEIINDGEEIPGDMGFFGEFYDSERNVVGIWAKKMSLEEKKDD</sequence>
<dbReference type="Pfam" id="PF22677">
    <property type="entry name" value="Ble-like_N"/>
    <property type="match status" value="1"/>
</dbReference>
<gene>
    <name evidence="2" type="ORF">TWF718_002006</name>
</gene>
<keyword evidence="3" id="KW-1185">Reference proteome</keyword>
<dbReference type="InterPro" id="IPR037523">
    <property type="entry name" value="VOC_core"/>
</dbReference>
<accession>A0AAN8MW11</accession>
<name>A0AAN8MW11_9PEZI</name>
<proteinExistence type="predicted"/>
<evidence type="ECO:0000259" key="1">
    <source>
        <dbReference type="PROSITE" id="PS51819"/>
    </source>
</evidence>
<reference evidence="2 3" key="1">
    <citation type="submission" date="2019-10" db="EMBL/GenBank/DDBJ databases">
        <authorList>
            <person name="Palmer J.M."/>
        </authorList>
    </citation>
    <scope>NUCLEOTIDE SEQUENCE [LARGE SCALE GENOMIC DNA]</scope>
    <source>
        <strain evidence="2 3">TWF718</strain>
    </source>
</reference>
<protein>
    <recommendedName>
        <fullName evidence="1">VOC domain-containing protein</fullName>
    </recommendedName>
</protein>
<dbReference type="SUPFAM" id="SSF54593">
    <property type="entry name" value="Glyoxalase/Bleomycin resistance protein/Dihydroxybiphenyl dioxygenase"/>
    <property type="match status" value="1"/>
</dbReference>
<dbReference type="InterPro" id="IPR029068">
    <property type="entry name" value="Glyas_Bleomycin-R_OHBP_Dase"/>
</dbReference>
<evidence type="ECO:0000313" key="2">
    <source>
        <dbReference type="EMBL" id="KAK6357697.1"/>
    </source>
</evidence>
<dbReference type="PROSITE" id="PS51819">
    <property type="entry name" value="VOC"/>
    <property type="match status" value="1"/>
</dbReference>
<dbReference type="InterPro" id="IPR053863">
    <property type="entry name" value="Glyoxy/Ble-like_N"/>
</dbReference>
<dbReference type="Gene3D" id="3.10.180.10">
    <property type="entry name" value="2,3-Dihydroxybiphenyl 1,2-Dioxygenase, domain 1"/>
    <property type="match status" value="1"/>
</dbReference>
<dbReference type="EMBL" id="JAVHNR010000001">
    <property type="protein sequence ID" value="KAK6357697.1"/>
    <property type="molecule type" value="Genomic_DNA"/>
</dbReference>
<dbReference type="AlphaFoldDB" id="A0AAN8MW11"/>
<evidence type="ECO:0000313" key="3">
    <source>
        <dbReference type="Proteomes" id="UP001313282"/>
    </source>
</evidence>
<organism evidence="2 3">
    <name type="scientific">Orbilia javanica</name>
    <dbReference type="NCBI Taxonomy" id="47235"/>
    <lineage>
        <taxon>Eukaryota</taxon>
        <taxon>Fungi</taxon>
        <taxon>Dikarya</taxon>
        <taxon>Ascomycota</taxon>
        <taxon>Pezizomycotina</taxon>
        <taxon>Orbiliomycetes</taxon>
        <taxon>Orbiliales</taxon>
        <taxon>Orbiliaceae</taxon>
        <taxon>Orbilia</taxon>
    </lineage>
</organism>
<feature type="domain" description="VOC" evidence="1">
    <location>
        <begin position="20"/>
        <end position="139"/>
    </location>
</feature>
<comment type="caution">
    <text evidence="2">The sequence shown here is derived from an EMBL/GenBank/DDBJ whole genome shotgun (WGS) entry which is preliminary data.</text>
</comment>